<evidence type="ECO:0000256" key="4">
    <source>
        <dbReference type="ARBA" id="ARBA00022777"/>
    </source>
</evidence>
<evidence type="ECO:0000256" key="3">
    <source>
        <dbReference type="ARBA" id="ARBA00022741"/>
    </source>
</evidence>
<keyword evidence="2" id="KW-0808">Transferase</keyword>
<dbReference type="InterPro" id="IPR011009">
    <property type="entry name" value="Kinase-like_dom_sf"/>
</dbReference>
<dbReference type="InterPro" id="IPR008266">
    <property type="entry name" value="Tyr_kinase_AS"/>
</dbReference>
<keyword evidence="5 6" id="KW-0067">ATP-binding</keyword>
<keyword evidence="1" id="KW-0723">Serine/threonine-protein kinase</keyword>
<dbReference type="Gene3D" id="1.10.510.10">
    <property type="entry name" value="Transferase(Phosphotransferase) domain 1"/>
    <property type="match status" value="1"/>
</dbReference>
<dbReference type="PANTHER" id="PTHR24345:SF0">
    <property type="entry name" value="CELL CYCLE SERINE_THREONINE-PROTEIN KINASE CDC5_MSD2"/>
    <property type="match status" value="1"/>
</dbReference>
<accession>I7M6J4</accession>
<dbReference type="GO" id="GO:0005524">
    <property type="term" value="F:ATP binding"/>
    <property type="evidence" value="ECO:0007669"/>
    <property type="project" value="UniProtKB-UniRule"/>
</dbReference>
<organism evidence="9 10">
    <name type="scientific">Tetrahymena thermophila (strain SB210)</name>
    <dbReference type="NCBI Taxonomy" id="312017"/>
    <lineage>
        <taxon>Eukaryota</taxon>
        <taxon>Sar</taxon>
        <taxon>Alveolata</taxon>
        <taxon>Ciliophora</taxon>
        <taxon>Intramacronucleata</taxon>
        <taxon>Oligohymenophorea</taxon>
        <taxon>Hymenostomatida</taxon>
        <taxon>Tetrahymenina</taxon>
        <taxon>Tetrahymenidae</taxon>
        <taxon>Tetrahymena</taxon>
    </lineage>
</organism>
<evidence type="ECO:0000313" key="10">
    <source>
        <dbReference type="Proteomes" id="UP000009168"/>
    </source>
</evidence>
<dbReference type="PANTHER" id="PTHR24345">
    <property type="entry name" value="SERINE/THREONINE-PROTEIN KINASE PLK"/>
    <property type="match status" value="1"/>
</dbReference>
<dbReference type="PROSITE" id="PS00109">
    <property type="entry name" value="PROTEIN_KINASE_TYR"/>
    <property type="match status" value="1"/>
</dbReference>
<dbReference type="GO" id="GO:0004674">
    <property type="term" value="F:protein serine/threonine kinase activity"/>
    <property type="evidence" value="ECO:0007669"/>
    <property type="project" value="UniProtKB-KW"/>
</dbReference>
<dbReference type="GO" id="GO:0005634">
    <property type="term" value="C:nucleus"/>
    <property type="evidence" value="ECO:0007669"/>
    <property type="project" value="TreeGrafter"/>
</dbReference>
<evidence type="ECO:0000256" key="7">
    <source>
        <dbReference type="SAM" id="MobiDB-lite"/>
    </source>
</evidence>
<feature type="binding site" evidence="6">
    <location>
        <position position="125"/>
    </location>
    <ligand>
        <name>ATP</name>
        <dbReference type="ChEBI" id="CHEBI:30616"/>
    </ligand>
</feature>
<protein>
    <submittedName>
        <fullName evidence="9">Serine/Threonine kinase domain protein</fullName>
    </submittedName>
</protein>
<evidence type="ECO:0000256" key="2">
    <source>
        <dbReference type="ARBA" id="ARBA00022679"/>
    </source>
</evidence>
<gene>
    <name evidence="9" type="ORF">TTHERM_00470900</name>
</gene>
<feature type="compositionally biased region" description="Polar residues" evidence="7">
    <location>
        <begin position="1"/>
        <end position="19"/>
    </location>
</feature>
<evidence type="ECO:0000256" key="6">
    <source>
        <dbReference type="PROSITE-ProRule" id="PRU10141"/>
    </source>
</evidence>
<dbReference type="InterPro" id="IPR017441">
    <property type="entry name" value="Protein_kinase_ATP_BS"/>
</dbReference>
<name>I7M6J4_TETTS</name>
<dbReference type="AlphaFoldDB" id="I7M6J4"/>
<dbReference type="KEGG" id="tet:TTHERM_00470900"/>
<dbReference type="OMA" id="RINDDSQ"/>
<evidence type="ECO:0000256" key="1">
    <source>
        <dbReference type="ARBA" id="ARBA00022527"/>
    </source>
</evidence>
<keyword evidence="4 9" id="KW-0418">Kinase</keyword>
<evidence type="ECO:0000313" key="9">
    <source>
        <dbReference type="EMBL" id="EAR85317.1"/>
    </source>
</evidence>
<dbReference type="RefSeq" id="XP_001032980.1">
    <property type="nucleotide sequence ID" value="XM_001032980.1"/>
</dbReference>
<dbReference type="eggNOG" id="KOG0599">
    <property type="taxonomic scope" value="Eukaryota"/>
</dbReference>
<dbReference type="InterPro" id="IPR000719">
    <property type="entry name" value="Prot_kinase_dom"/>
</dbReference>
<reference evidence="10" key="1">
    <citation type="journal article" date="2006" name="PLoS Biol.">
        <title>Macronuclear genome sequence of the ciliate Tetrahymena thermophila, a model eukaryote.</title>
        <authorList>
            <person name="Eisen J.A."/>
            <person name="Coyne R.S."/>
            <person name="Wu M."/>
            <person name="Wu D."/>
            <person name="Thiagarajan M."/>
            <person name="Wortman J.R."/>
            <person name="Badger J.H."/>
            <person name="Ren Q."/>
            <person name="Amedeo P."/>
            <person name="Jones K.M."/>
            <person name="Tallon L.J."/>
            <person name="Delcher A.L."/>
            <person name="Salzberg S.L."/>
            <person name="Silva J.C."/>
            <person name="Haas B.J."/>
            <person name="Majoros W.H."/>
            <person name="Farzad M."/>
            <person name="Carlton J.M."/>
            <person name="Smith R.K. Jr."/>
            <person name="Garg J."/>
            <person name="Pearlman R.E."/>
            <person name="Karrer K.M."/>
            <person name="Sun L."/>
            <person name="Manning G."/>
            <person name="Elde N.C."/>
            <person name="Turkewitz A.P."/>
            <person name="Asai D.J."/>
            <person name="Wilkes D.E."/>
            <person name="Wang Y."/>
            <person name="Cai H."/>
            <person name="Collins K."/>
            <person name="Stewart B.A."/>
            <person name="Lee S.R."/>
            <person name="Wilamowska K."/>
            <person name="Weinberg Z."/>
            <person name="Ruzzo W.L."/>
            <person name="Wloga D."/>
            <person name="Gaertig J."/>
            <person name="Frankel J."/>
            <person name="Tsao C.-C."/>
            <person name="Gorovsky M.A."/>
            <person name="Keeling P.J."/>
            <person name="Waller R.F."/>
            <person name="Patron N.J."/>
            <person name="Cherry J.M."/>
            <person name="Stover N.A."/>
            <person name="Krieger C.J."/>
            <person name="del Toro C."/>
            <person name="Ryder H.F."/>
            <person name="Williamson S.C."/>
            <person name="Barbeau R.A."/>
            <person name="Hamilton E.P."/>
            <person name="Orias E."/>
        </authorList>
    </citation>
    <scope>NUCLEOTIDE SEQUENCE [LARGE SCALE GENOMIC DNA]</scope>
    <source>
        <strain evidence="10">SB210</strain>
    </source>
</reference>
<dbReference type="STRING" id="312017.I7M6J4"/>
<proteinExistence type="predicted"/>
<dbReference type="OrthoDB" id="6513151at2759"/>
<dbReference type="Proteomes" id="UP000009168">
    <property type="component" value="Unassembled WGS sequence"/>
</dbReference>
<dbReference type="SUPFAM" id="SSF56112">
    <property type="entry name" value="Protein kinase-like (PK-like)"/>
    <property type="match status" value="1"/>
</dbReference>
<dbReference type="PROSITE" id="PS50011">
    <property type="entry name" value="PROTEIN_KINASE_DOM"/>
    <property type="match status" value="1"/>
</dbReference>
<feature type="domain" description="Protein kinase" evidence="8">
    <location>
        <begin position="95"/>
        <end position="356"/>
    </location>
</feature>
<dbReference type="HOGENOM" id="CLU_654690_0_0_1"/>
<keyword evidence="3 6" id="KW-0547">Nucleotide-binding</keyword>
<dbReference type="PROSITE" id="PS00107">
    <property type="entry name" value="PROTEIN_KINASE_ATP"/>
    <property type="match status" value="1"/>
</dbReference>
<keyword evidence="10" id="KW-1185">Reference proteome</keyword>
<feature type="region of interest" description="Disordered" evidence="7">
    <location>
        <begin position="1"/>
        <end position="20"/>
    </location>
</feature>
<dbReference type="GeneID" id="7840947"/>
<dbReference type="InParanoid" id="I7M6J4"/>
<dbReference type="Pfam" id="PF00069">
    <property type="entry name" value="Pkinase"/>
    <property type="match status" value="1"/>
</dbReference>
<dbReference type="EMBL" id="GG662622">
    <property type="protein sequence ID" value="EAR85317.1"/>
    <property type="molecule type" value="Genomic_DNA"/>
</dbReference>
<evidence type="ECO:0000256" key="5">
    <source>
        <dbReference type="ARBA" id="ARBA00022840"/>
    </source>
</evidence>
<evidence type="ECO:0000259" key="8">
    <source>
        <dbReference type="PROSITE" id="PS50011"/>
    </source>
</evidence>
<sequence>MTEFNDLNTSILSSQSGLSQEERKSAIESVSFSASSSPKLSQRIKPSKKKDLIKLIGTVVKLEQTRRKDSIMRDQECGTNYTSRKNSEQMFENFYEKLEKIGEGGNSCVHRCRRINDDSQHFAVKITKFSNEEIILSETDTSNRLLKLSHPNVCKAYDLFVEKSFNTTYLIMEYINGQTIEQWIQQKQTIEDNEIRFIMNGLLEGIDYLHQQGFIHRDISSSNVIYDRDCKKVKIIDLSTCKDNKFSPHRKLLTVIGNDIYRAPEMFEGAYHQEVDIWAAGLILFQLLFQKHPFFESGDDQVVLVQKVTQQEIDWDLLQKTNDKVSPCQIDLCQEMLKKNPSDRISAKQALRHPFLKQRLCSKDFSFETRVKSQSIKSIMRIKSCEEFTSETNTKTDTSLHSSSQKITSVEENLSPLRYF</sequence>